<organism evidence="2 3">
    <name type="scientific">Heracleum sosnowskyi</name>
    <dbReference type="NCBI Taxonomy" id="360622"/>
    <lineage>
        <taxon>Eukaryota</taxon>
        <taxon>Viridiplantae</taxon>
        <taxon>Streptophyta</taxon>
        <taxon>Embryophyta</taxon>
        <taxon>Tracheophyta</taxon>
        <taxon>Spermatophyta</taxon>
        <taxon>Magnoliopsida</taxon>
        <taxon>eudicotyledons</taxon>
        <taxon>Gunneridae</taxon>
        <taxon>Pentapetalae</taxon>
        <taxon>asterids</taxon>
        <taxon>campanulids</taxon>
        <taxon>Apiales</taxon>
        <taxon>Apiaceae</taxon>
        <taxon>Apioideae</taxon>
        <taxon>apioid superclade</taxon>
        <taxon>Tordylieae</taxon>
        <taxon>Tordyliinae</taxon>
        <taxon>Heracleum</taxon>
    </lineage>
</organism>
<sequence>MMTLGLFWLVFIFLFLFFVIKKALLYQGRNQITLPEAKEDIKVLWSELDSNLLGEIIGRLTSPIYQARFRAVCKTWLGVHSIPNTTFLPWFVRFNFTSPRFTGELELSLYEPSSTFSPTSVYTISFGKFGISYPLDRIGGDIINNWLFITTREPMTQPSRYRRNFILFSPFTGKCIKLHQSDYPLPFEFVKTFSTVPTSPDCVFLLSDARCHESSKIAILTIHNGDKEWTARQFDRVDGFVPGTWIPIYFQQMFYLVSPLGQIASYNILNGVLTFENLVIDINFSENHRSRMKYQVFELNGDLMLIYFGSYLNDNVPRNPCLKKFDWSSKVWMPVSSLGDHSLFIASRFRGVATIKAKNSEVVPNKIYHISWSGCKVYSLELDSEYEYFDSNFTLPNSSNNYHIANGGDTWQWLDRLIGDRYQCFWLKPPVPLWKQTAVITY</sequence>
<dbReference type="Pfam" id="PF03478">
    <property type="entry name" value="Beta-prop_KIB1-4"/>
    <property type="match status" value="1"/>
</dbReference>
<evidence type="ECO:0000313" key="3">
    <source>
        <dbReference type="Proteomes" id="UP001237642"/>
    </source>
</evidence>
<comment type="caution">
    <text evidence="2">The sequence shown here is derived from an EMBL/GenBank/DDBJ whole genome shotgun (WGS) entry which is preliminary data.</text>
</comment>
<dbReference type="Proteomes" id="UP001237642">
    <property type="component" value="Unassembled WGS sequence"/>
</dbReference>
<dbReference type="PANTHER" id="PTHR33110:SF71">
    <property type="entry name" value="F-BOX_KELCH-REPEAT PROTEIN"/>
    <property type="match status" value="1"/>
</dbReference>
<evidence type="ECO:0000259" key="1">
    <source>
        <dbReference type="Pfam" id="PF03478"/>
    </source>
</evidence>
<keyword evidence="3" id="KW-1185">Reference proteome</keyword>
<reference evidence="2" key="2">
    <citation type="submission" date="2023-05" db="EMBL/GenBank/DDBJ databases">
        <authorList>
            <person name="Schelkunov M.I."/>
        </authorList>
    </citation>
    <scope>NUCLEOTIDE SEQUENCE</scope>
    <source>
        <strain evidence="2">Hsosn_3</strain>
        <tissue evidence="2">Leaf</tissue>
    </source>
</reference>
<dbReference type="PANTHER" id="PTHR33110">
    <property type="entry name" value="F-BOX/KELCH-REPEAT PROTEIN-RELATED"/>
    <property type="match status" value="1"/>
</dbReference>
<feature type="domain" description="KIB1-4 beta-propeller" evidence="1">
    <location>
        <begin position="144"/>
        <end position="370"/>
    </location>
</feature>
<dbReference type="EMBL" id="JAUIZM010000011">
    <property type="protein sequence ID" value="KAK1354099.1"/>
    <property type="molecule type" value="Genomic_DNA"/>
</dbReference>
<accession>A0AAD8GTB9</accession>
<dbReference type="AlphaFoldDB" id="A0AAD8GTB9"/>
<proteinExistence type="predicted"/>
<protein>
    <recommendedName>
        <fullName evidence="1">KIB1-4 beta-propeller domain-containing protein</fullName>
    </recommendedName>
</protein>
<name>A0AAD8GTB9_9APIA</name>
<dbReference type="InterPro" id="IPR005174">
    <property type="entry name" value="KIB1-4_b-propeller"/>
</dbReference>
<gene>
    <name evidence="2" type="ORF">POM88_047355</name>
</gene>
<reference evidence="2" key="1">
    <citation type="submission" date="2023-02" db="EMBL/GenBank/DDBJ databases">
        <title>Genome of toxic invasive species Heracleum sosnowskyi carries increased number of genes despite the absence of recent whole-genome duplications.</title>
        <authorList>
            <person name="Schelkunov M."/>
            <person name="Shtratnikova V."/>
            <person name="Makarenko M."/>
            <person name="Klepikova A."/>
            <person name="Omelchenko D."/>
            <person name="Novikova G."/>
            <person name="Obukhova E."/>
            <person name="Bogdanov V."/>
            <person name="Penin A."/>
            <person name="Logacheva M."/>
        </authorList>
    </citation>
    <scope>NUCLEOTIDE SEQUENCE</scope>
    <source>
        <strain evidence="2">Hsosn_3</strain>
        <tissue evidence="2">Leaf</tissue>
    </source>
</reference>
<evidence type="ECO:0000313" key="2">
    <source>
        <dbReference type="EMBL" id="KAK1354099.1"/>
    </source>
</evidence>